<organism evidence="2 3">
    <name type="scientific">Parascedosporium putredinis</name>
    <dbReference type="NCBI Taxonomy" id="1442378"/>
    <lineage>
        <taxon>Eukaryota</taxon>
        <taxon>Fungi</taxon>
        <taxon>Dikarya</taxon>
        <taxon>Ascomycota</taxon>
        <taxon>Pezizomycotina</taxon>
        <taxon>Sordariomycetes</taxon>
        <taxon>Hypocreomycetidae</taxon>
        <taxon>Microascales</taxon>
        <taxon>Microascaceae</taxon>
        <taxon>Parascedosporium</taxon>
    </lineage>
</organism>
<reference evidence="2" key="1">
    <citation type="submission" date="2022-11" db="EMBL/GenBank/DDBJ databases">
        <authorList>
            <person name="Scott C."/>
            <person name="Bruce N."/>
        </authorList>
    </citation>
    <scope>NUCLEOTIDE SEQUENCE</scope>
</reference>
<feature type="region of interest" description="Disordered" evidence="1">
    <location>
        <begin position="16"/>
        <end position="66"/>
    </location>
</feature>
<comment type="caution">
    <text evidence="2">The sequence shown here is derived from an EMBL/GenBank/DDBJ whole genome shotgun (WGS) entry which is preliminary data.</text>
</comment>
<protein>
    <submittedName>
        <fullName evidence="2">Uncharacterized protein</fullName>
    </submittedName>
</protein>
<evidence type="ECO:0000256" key="1">
    <source>
        <dbReference type="SAM" id="MobiDB-lite"/>
    </source>
</evidence>
<sequence>MSLSVVSTSAPVAALWPRQAQHSPAAGHQRPGVLSTKDDTFGATGGGSQGSQYPQGPMPSDPFYGD</sequence>
<keyword evidence="3" id="KW-1185">Reference proteome</keyword>
<gene>
    <name evidence="2" type="ORF">PPNO1_LOCUS8757</name>
</gene>
<accession>A0A9P1HBW2</accession>
<name>A0A9P1HBW2_9PEZI</name>
<proteinExistence type="predicted"/>
<dbReference type="AlphaFoldDB" id="A0A9P1HBW2"/>
<evidence type="ECO:0000313" key="3">
    <source>
        <dbReference type="Proteomes" id="UP000838763"/>
    </source>
</evidence>
<dbReference type="Proteomes" id="UP000838763">
    <property type="component" value="Unassembled WGS sequence"/>
</dbReference>
<evidence type="ECO:0000313" key="2">
    <source>
        <dbReference type="EMBL" id="CAI4219188.1"/>
    </source>
</evidence>
<dbReference type="EMBL" id="CALLCH030000019">
    <property type="protein sequence ID" value="CAI4219188.1"/>
    <property type="molecule type" value="Genomic_DNA"/>
</dbReference>